<name>A0A5J4YRL5_PORPP</name>
<evidence type="ECO:0000313" key="9">
    <source>
        <dbReference type="Proteomes" id="UP000324585"/>
    </source>
</evidence>
<evidence type="ECO:0000256" key="6">
    <source>
        <dbReference type="ARBA" id="ARBA00023242"/>
    </source>
</evidence>
<keyword evidence="6" id="KW-0539">Nucleus</keyword>
<dbReference type="InterPro" id="IPR050238">
    <property type="entry name" value="DNA_Rep/Repair_Clamp_Loader"/>
</dbReference>
<dbReference type="Gene3D" id="1.20.272.10">
    <property type="match status" value="1"/>
</dbReference>
<dbReference type="NCBIfam" id="NF001679">
    <property type="entry name" value="PRK00440.1"/>
    <property type="match status" value="1"/>
</dbReference>
<dbReference type="GO" id="GO:0016887">
    <property type="term" value="F:ATP hydrolysis activity"/>
    <property type="evidence" value="ECO:0007669"/>
    <property type="project" value="InterPro"/>
</dbReference>
<feature type="domain" description="AAA+ ATPase" evidence="7">
    <location>
        <begin position="42"/>
        <end position="168"/>
    </location>
</feature>
<dbReference type="InterPro" id="IPR047854">
    <property type="entry name" value="RFC_lid"/>
</dbReference>
<dbReference type="SUPFAM" id="SSF52540">
    <property type="entry name" value="P-loop containing nucleoside triphosphate hydrolases"/>
    <property type="match status" value="1"/>
</dbReference>
<dbReference type="Pfam" id="PF08542">
    <property type="entry name" value="Rep_fac_C"/>
    <property type="match status" value="1"/>
</dbReference>
<dbReference type="PANTHER" id="PTHR11669:SF5">
    <property type="entry name" value="REPLICATION FACTOR C SUBUNIT 2"/>
    <property type="match status" value="1"/>
</dbReference>
<dbReference type="CDD" id="cd18140">
    <property type="entry name" value="HLD_clamp_RFC"/>
    <property type="match status" value="1"/>
</dbReference>
<sequence length="325" mass="35793">MSRAAGQYEQPWVEKYRPVKLEDVVGNEPLVGRLRLIAQHGNMPNMLLSGPPGVGKTTTVAALAREMLGDAVKEAVLELNASDERGIDVVRSTIKSFAQKKVTLPPGMHKIVILDEADSMTEAAQQALRRTMEVFTATTRFALACNTSSKIIEPIQSRCAILKFSKLGDAQIIKRLVEVLDREKVAYENSGLEALVFTAEGDMRNALNNAQSTVNGFGFLSAENVFKVCDQPHPVAVQNFVKMCHERKLENALSLLVALHSDGYSTMDIINTVFRVVKFAEYLAEREKLEFLRVVGSTQMRAAQGLDSLLQLTAMCARLCETGGY</sequence>
<dbReference type="Proteomes" id="UP000324585">
    <property type="component" value="Unassembled WGS sequence"/>
</dbReference>
<dbReference type="Pfam" id="PF00004">
    <property type="entry name" value="AAA"/>
    <property type="match status" value="1"/>
</dbReference>
<dbReference type="PANTHER" id="PTHR11669">
    <property type="entry name" value="REPLICATION FACTOR C / DNA POLYMERASE III GAMMA-TAU SUBUNIT"/>
    <property type="match status" value="1"/>
</dbReference>
<dbReference type="GO" id="GO:0006261">
    <property type="term" value="P:DNA-templated DNA replication"/>
    <property type="evidence" value="ECO:0007669"/>
    <property type="project" value="TreeGrafter"/>
</dbReference>
<gene>
    <name evidence="8" type="ORF">FVE85_3890</name>
</gene>
<organism evidence="8 9">
    <name type="scientific">Porphyridium purpureum</name>
    <name type="common">Red alga</name>
    <name type="synonym">Porphyridium cruentum</name>
    <dbReference type="NCBI Taxonomy" id="35688"/>
    <lineage>
        <taxon>Eukaryota</taxon>
        <taxon>Rhodophyta</taxon>
        <taxon>Bangiophyceae</taxon>
        <taxon>Porphyridiales</taxon>
        <taxon>Porphyridiaceae</taxon>
        <taxon>Porphyridium</taxon>
    </lineage>
</organism>
<dbReference type="GO" id="GO:0003689">
    <property type="term" value="F:DNA clamp loader activity"/>
    <property type="evidence" value="ECO:0007669"/>
    <property type="project" value="TreeGrafter"/>
</dbReference>
<dbReference type="FunFam" id="3.40.50.300:FF:000107">
    <property type="entry name" value="Replication factor C subunit 4"/>
    <property type="match status" value="1"/>
</dbReference>
<dbReference type="InterPro" id="IPR027417">
    <property type="entry name" value="P-loop_NTPase"/>
</dbReference>
<dbReference type="InterPro" id="IPR003593">
    <property type="entry name" value="AAA+_ATPase"/>
</dbReference>
<accession>A0A5J4YRL5</accession>
<dbReference type="SUPFAM" id="SSF48019">
    <property type="entry name" value="post-AAA+ oligomerization domain-like"/>
    <property type="match status" value="1"/>
</dbReference>
<dbReference type="GO" id="GO:0006281">
    <property type="term" value="P:DNA repair"/>
    <property type="evidence" value="ECO:0007669"/>
    <property type="project" value="TreeGrafter"/>
</dbReference>
<evidence type="ECO:0000256" key="2">
    <source>
        <dbReference type="ARBA" id="ARBA00005378"/>
    </source>
</evidence>
<dbReference type="CDD" id="cd00009">
    <property type="entry name" value="AAA"/>
    <property type="match status" value="1"/>
</dbReference>
<dbReference type="OrthoDB" id="4199794at2759"/>
<evidence type="ECO:0000259" key="7">
    <source>
        <dbReference type="SMART" id="SM00382"/>
    </source>
</evidence>
<comment type="subcellular location">
    <subcellularLocation>
        <location evidence="1">Nucleus</location>
    </subcellularLocation>
</comment>
<protein>
    <submittedName>
        <fullName evidence="8">Replication factor C subunit 2</fullName>
    </submittedName>
</protein>
<keyword evidence="4" id="KW-0547">Nucleotide-binding</keyword>
<keyword evidence="3" id="KW-0235">DNA replication</keyword>
<dbReference type="Gene3D" id="3.40.50.300">
    <property type="entry name" value="P-loop containing nucleotide triphosphate hydrolases"/>
    <property type="match status" value="1"/>
</dbReference>
<keyword evidence="9" id="KW-1185">Reference proteome</keyword>
<dbReference type="GO" id="GO:0005524">
    <property type="term" value="F:ATP binding"/>
    <property type="evidence" value="ECO:0007669"/>
    <property type="project" value="UniProtKB-KW"/>
</dbReference>
<dbReference type="AlphaFoldDB" id="A0A5J4YRL5"/>
<dbReference type="GO" id="GO:0005634">
    <property type="term" value="C:nucleus"/>
    <property type="evidence" value="ECO:0007669"/>
    <property type="project" value="UniProtKB-SubCell"/>
</dbReference>
<comment type="caution">
    <text evidence="8">The sequence shown here is derived from an EMBL/GenBank/DDBJ whole genome shotgun (WGS) entry which is preliminary data.</text>
</comment>
<evidence type="ECO:0000256" key="3">
    <source>
        <dbReference type="ARBA" id="ARBA00022705"/>
    </source>
</evidence>
<comment type="similarity">
    <text evidence="2">Belongs to the activator 1 small subunits family.</text>
</comment>
<keyword evidence="5" id="KW-0067">ATP-binding</keyword>
<evidence type="ECO:0000256" key="4">
    <source>
        <dbReference type="ARBA" id="ARBA00022741"/>
    </source>
</evidence>
<evidence type="ECO:0000256" key="1">
    <source>
        <dbReference type="ARBA" id="ARBA00004123"/>
    </source>
</evidence>
<dbReference type="EMBL" id="VRMN01000005">
    <property type="protein sequence ID" value="KAA8493915.1"/>
    <property type="molecule type" value="Genomic_DNA"/>
</dbReference>
<dbReference type="FunFam" id="1.10.8.60:FF:000012">
    <property type="entry name" value="Replication factor C subunit 4"/>
    <property type="match status" value="1"/>
</dbReference>
<reference evidence="9" key="1">
    <citation type="journal article" date="2019" name="Nat. Commun.">
        <title>Expansion of phycobilisome linker gene families in mesophilic red algae.</title>
        <authorList>
            <person name="Lee J."/>
            <person name="Kim D."/>
            <person name="Bhattacharya D."/>
            <person name="Yoon H.S."/>
        </authorList>
    </citation>
    <scope>NUCLEOTIDE SEQUENCE [LARGE SCALE GENOMIC DNA]</scope>
    <source>
        <strain evidence="9">CCMP 1328</strain>
    </source>
</reference>
<dbReference type="GO" id="GO:0003677">
    <property type="term" value="F:DNA binding"/>
    <property type="evidence" value="ECO:0007669"/>
    <property type="project" value="InterPro"/>
</dbReference>
<proteinExistence type="inferred from homology"/>
<dbReference type="GO" id="GO:0005663">
    <property type="term" value="C:DNA replication factor C complex"/>
    <property type="evidence" value="ECO:0007669"/>
    <property type="project" value="TreeGrafter"/>
</dbReference>
<evidence type="ECO:0000313" key="8">
    <source>
        <dbReference type="EMBL" id="KAA8493915.1"/>
    </source>
</evidence>
<dbReference type="OMA" id="SCNYSSQ"/>
<dbReference type="InterPro" id="IPR013748">
    <property type="entry name" value="Rep_factorC_C"/>
</dbReference>
<dbReference type="Gene3D" id="1.10.8.60">
    <property type="match status" value="1"/>
</dbReference>
<dbReference type="InterPro" id="IPR003959">
    <property type="entry name" value="ATPase_AAA_core"/>
</dbReference>
<dbReference type="InterPro" id="IPR008921">
    <property type="entry name" value="DNA_pol3_clamp-load_cplx_C"/>
</dbReference>
<evidence type="ECO:0000256" key="5">
    <source>
        <dbReference type="ARBA" id="ARBA00022840"/>
    </source>
</evidence>
<dbReference type="SMART" id="SM00382">
    <property type="entry name" value="AAA"/>
    <property type="match status" value="1"/>
</dbReference>